<dbReference type="SUPFAM" id="SSF53850">
    <property type="entry name" value="Periplasmic binding protein-like II"/>
    <property type="match status" value="1"/>
</dbReference>
<protein>
    <submittedName>
        <fullName evidence="6">LysR family transcriptional regulator, regulator of gene expression of beta-lactamase</fullName>
    </submittedName>
</protein>
<evidence type="ECO:0000259" key="5">
    <source>
        <dbReference type="PROSITE" id="PS50931"/>
    </source>
</evidence>
<keyword evidence="2" id="KW-0805">Transcription regulation</keyword>
<evidence type="ECO:0000256" key="3">
    <source>
        <dbReference type="ARBA" id="ARBA00023125"/>
    </source>
</evidence>
<dbReference type="GO" id="GO:0043565">
    <property type="term" value="F:sequence-specific DNA binding"/>
    <property type="evidence" value="ECO:0007669"/>
    <property type="project" value="TreeGrafter"/>
</dbReference>
<dbReference type="InterPro" id="IPR005119">
    <property type="entry name" value="LysR_subst-bd"/>
</dbReference>
<dbReference type="AlphaFoldDB" id="A0A1G5YV58"/>
<comment type="similarity">
    <text evidence="1">Belongs to the LysR transcriptional regulatory family.</text>
</comment>
<evidence type="ECO:0000256" key="2">
    <source>
        <dbReference type="ARBA" id="ARBA00023015"/>
    </source>
</evidence>
<evidence type="ECO:0000256" key="4">
    <source>
        <dbReference type="ARBA" id="ARBA00023163"/>
    </source>
</evidence>
<organism evidence="6 7">
    <name type="scientific">Mesorhizobium qingshengii</name>
    <dbReference type="NCBI Taxonomy" id="1165689"/>
    <lineage>
        <taxon>Bacteria</taxon>
        <taxon>Pseudomonadati</taxon>
        <taxon>Pseudomonadota</taxon>
        <taxon>Alphaproteobacteria</taxon>
        <taxon>Hyphomicrobiales</taxon>
        <taxon>Phyllobacteriaceae</taxon>
        <taxon>Mesorhizobium</taxon>
    </lineage>
</organism>
<dbReference type="InterPro" id="IPR000847">
    <property type="entry name" value="LysR_HTH_N"/>
</dbReference>
<dbReference type="GO" id="GO:0006351">
    <property type="term" value="P:DNA-templated transcription"/>
    <property type="evidence" value="ECO:0007669"/>
    <property type="project" value="TreeGrafter"/>
</dbReference>
<accession>A0A1G5YV58</accession>
<dbReference type="InterPro" id="IPR036390">
    <property type="entry name" value="WH_DNA-bd_sf"/>
</dbReference>
<dbReference type="SUPFAM" id="SSF46785">
    <property type="entry name" value="Winged helix' DNA-binding domain"/>
    <property type="match status" value="1"/>
</dbReference>
<dbReference type="PANTHER" id="PTHR30537">
    <property type="entry name" value="HTH-TYPE TRANSCRIPTIONAL REGULATOR"/>
    <property type="match status" value="1"/>
</dbReference>
<dbReference type="InterPro" id="IPR036388">
    <property type="entry name" value="WH-like_DNA-bd_sf"/>
</dbReference>
<evidence type="ECO:0000256" key="1">
    <source>
        <dbReference type="ARBA" id="ARBA00009437"/>
    </source>
</evidence>
<name>A0A1G5YV58_9HYPH</name>
<keyword evidence="4" id="KW-0804">Transcription</keyword>
<dbReference type="RefSeq" id="WP_091580545.1">
    <property type="nucleotide sequence ID" value="NZ_FMXM01000011.1"/>
</dbReference>
<gene>
    <name evidence="6" type="ORF">SAMN02927914_03805</name>
</gene>
<dbReference type="PRINTS" id="PR00039">
    <property type="entry name" value="HTHLYSR"/>
</dbReference>
<evidence type="ECO:0000313" key="6">
    <source>
        <dbReference type="EMBL" id="SDA86406.1"/>
    </source>
</evidence>
<dbReference type="PROSITE" id="PS50931">
    <property type="entry name" value="HTH_LYSR"/>
    <property type="match status" value="1"/>
</dbReference>
<evidence type="ECO:0000313" key="7">
    <source>
        <dbReference type="Proteomes" id="UP000198588"/>
    </source>
</evidence>
<sequence>MARRTIPALPPLDWLRSFEAAARLSNFTAAAAELGLTQAAVSQHIRLLEERLKTRLFLRLARGVALSPEGAAYLPHIQSAFATIGNSTAELFEPRAVQTVSIRAPISFALLMLVPALPDLAKALPRVQLDLVTIHRPTDYDLPGSVLDIRFGNGSFPAREAERLTAERLVPVAAPALAGGADWTSLPLLLVAGAREMWAEWFTAAGLAGHPRRSHRFDSFVAAMEAASAGAGVLLGSRPLIDAALDSKALVRLSDFELSSTSGHFLTRATTARLTGAEQDFRDWLLSRLSGAPPTGPGAA</sequence>
<keyword evidence="3" id="KW-0238">DNA-binding</keyword>
<feature type="domain" description="HTH lysR-type" evidence="5">
    <location>
        <begin position="10"/>
        <end position="67"/>
    </location>
</feature>
<dbReference type="PANTHER" id="PTHR30537:SF79">
    <property type="entry name" value="TRANSCRIPTIONAL REGULATOR-RELATED"/>
    <property type="match status" value="1"/>
</dbReference>
<dbReference type="OrthoDB" id="7846471at2"/>
<dbReference type="Gene3D" id="3.40.190.10">
    <property type="entry name" value="Periplasmic binding protein-like II"/>
    <property type="match status" value="2"/>
</dbReference>
<dbReference type="Gene3D" id="1.10.10.10">
    <property type="entry name" value="Winged helix-like DNA-binding domain superfamily/Winged helix DNA-binding domain"/>
    <property type="match status" value="1"/>
</dbReference>
<dbReference type="InterPro" id="IPR058163">
    <property type="entry name" value="LysR-type_TF_proteobact-type"/>
</dbReference>
<dbReference type="EMBL" id="FMXM01000011">
    <property type="protein sequence ID" value="SDA86406.1"/>
    <property type="molecule type" value="Genomic_DNA"/>
</dbReference>
<dbReference type="STRING" id="1165689.SAMN02927914_03805"/>
<dbReference type="Proteomes" id="UP000198588">
    <property type="component" value="Unassembled WGS sequence"/>
</dbReference>
<dbReference type="GO" id="GO:0003700">
    <property type="term" value="F:DNA-binding transcription factor activity"/>
    <property type="evidence" value="ECO:0007669"/>
    <property type="project" value="InterPro"/>
</dbReference>
<dbReference type="Pfam" id="PF00126">
    <property type="entry name" value="HTH_1"/>
    <property type="match status" value="1"/>
</dbReference>
<proteinExistence type="inferred from homology"/>
<reference evidence="6 7" key="1">
    <citation type="submission" date="2016-10" db="EMBL/GenBank/DDBJ databases">
        <authorList>
            <person name="de Groot N.N."/>
        </authorList>
    </citation>
    <scope>NUCLEOTIDE SEQUENCE [LARGE SCALE GENOMIC DNA]</scope>
    <source>
        <strain evidence="6 7">CGMCC 1.12097</strain>
    </source>
</reference>
<dbReference type="Pfam" id="PF03466">
    <property type="entry name" value="LysR_substrate"/>
    <property type="match status" value="1"/>
</dbReference>